<reference evidence="3" key="2">
    <citation type="journal article" date="2007" name="Science">
        <title>Draft genome sequence of the sexually transmitted pathogen Trichomonas vaginalis.</title>
        <authorList>
            <person name="Carlton J.M."/>
            <person name="Hirt R.P."/>
            <person name="Silva J.C."/>
            <person name="Delcher A.L."/>
            <person name="Schatz M."/>
            <person name="Zhao Q."/>
            <person name="Wortman J.R."/>
            <person name="Bidwell S.L."/>
            <person name="Alsmark U.C.M."/>
            <person name="Besteiro S."/>
            <person name="Sicheritz-Ponten T."/>
            <person name="Noel C.J."/>
            <person name="Dacks J.B."/>
            <person name="Foster P.G."/>
            <person name="Simillion C."/>
            <person name="Van de Peer Y."/>
            <person name="Miranda-Saavedra D."/>
            <person name="Barton G.J."/>
            <person name="Westrop G.D."/>
            <person name="Mueller S."/>
            <person name="Dessi D."/>
            <person name="Fiori P.L."/>
            <person name="Ren Q."/>
            <person name="Paulsen I."/>
            <person name="Zhang H."/>
            <person name="Bastida-Corcuera F.D."/>
            <person name="Simoes-Barbosa A."/>
            <person name="Brown M.T."/>
            <person name="Hayes R.D."/>
            <person name="Mukherjee M."/>
            <person name="Okumura C.Y."/>
            <person name="Schneider R."/>
            <person name="Smith A.J."/>
            <person name="Vanacova S."/>
            <person name="Villalvazo M."/>
            <person name="Haas B.J."/>
            <person name="Pertea M."/>
            <person name="Feldblyum T.V."/>
            <person name="Utterback T.R."/>
            <person name="Shu C.L."/>
            <person name="Osoegawa K."/>
            <person name="de Jong P.J."/>
            <person name="Hrdy I."/>
            <person name="Horvathova L."/>
            <person name="Zubacova Z."/>
            <person name="Dolezal P."/>
            <person name="Malik S.B."/>
            <person name="Logsdon J.M. Jr."/>
            <person name="Henze K."/>
            <person name="Gupta A."/>
            <person name="Wang C.C."/>
            <person name="Dunne R.L."/>
            <person name="Upcroft J.A."/>
            <person name="Upcroft P."/>
            <person name="White O."/>
            <person name="Salzberg S.L."/>
            <person name="Tang P."/>
            <person name="Chiu C.-H."/>
            <person name="Lee Y.-S."/>
            <person name="Embley T.M."/>
            <person name="Coombs G.H."/>
            <person name="Mottram J.C."/>
            <person name="Tachezy J."/>
            <person name="Fraser-Liggett C.M."/>
            <person name="Johnson P.J."/>
        </authorList>
    </citation>
    <scope>NUCLEOTIDE SEQUENCE [LARGE SCALE GENOMIC DNA]</scope>
    <source>
        <strain evidence="3">G3</strain>
    </source>
</reference>
<dbReference type="KEGG" id="tva:4774736"/>
<proteinExistence type="predicted"/>
<evidence type="ECO:0000256" key="1">
    <source>
        <dbReference type="SAM" id="MobiDB-lite"/>
    </source>
</evidence>
<organism evidence="3 4">
    <name type="scientific">Trichomonas vaginalis (strain ATCC PRA-98 / G3)</name>
    <dbReference type="NCBI Taxonomy" id="412133"/>
    <lineage>
        <taxon>Eukaryota</taxon>
        <taxon>Metamonada</taxon>
        <taxon>Parabasalia</taxon>
        <taxon>Trichomonadida</taxon>
        <taxon>Trichomonadidae</taxon>
        <taxon>Trichomonas</taxon>
    </lineage>
</organism>
<dbReference type="InParanoid" id="A2DSE6"/>
<protein>
    <recommendedName>
        <fullName evidence="2">Baseplate structural protein Gp10 C-terminal domain-containing protein</fullName>
    </recommendedName>
</protein>
<sequence>MSIAAYAYEADRAKRLYFGQYSLTLTDKYIVISDGNTEKYITWKDYEKFDPILTPCTMPFIVNGEVVMKNDTIVYRSVYEALESILNFNPSGFDTKTTPSTMPFIENGEIVSKNNETVYKSVYEALNYMLHFNPSGFDPQITSCTMPFIENGEIVMKDNTTVSKSVRDILDYLLHLGPTGFDPYTTQCQVPFINDSAEIKLKTSTVDEAIADSLTKLLDIIMRFNTFKTTYETFKKNYDDFFKITYIEPSAPQTPDYACLKIKAAWTQVRTLTFDGDNIVRGVTSGDTLLTKEYLKSHISDFVKVEQSEGGKSWLGWLFNLFSAGATTASLITMQSEIDTLWTFLGGIDSMKFYVEFAKLHGNTGSFFDGLKNLWGKVTYNTKKLTNWALKRKNMFDGLAYNPRLGIIEPINLHPLMAARDLDEEGEGGQVVQTIVENLLNIYPDFEEGLTATNTTIRENSIAFNTEDNILDYMFVVLGQLAKTIKEKGIDSVITVEDVMLRKTFDSLFQEPKEVVSLYEVLNAMLTKINESDTGDISEAKVVELLSQKADKNHVHYISSDEQIITDYHGYLTQDEKVKTEDVNERRYKYIHAKGYDISCTVQYDTGKAQEAFGYNDEIYASSFFVNGVLVEPRFTLRVKAKITFEDAIKSKADKDELDATNKVLKSHKHNISDINELQATLNSKADKEHTHKSFTTVRADDIILNYTLGSSAPLENPSTSVKDTLNNLDNSCRNIEDHARNFEAYELPAMLDKKADKNHTHKSFTTVRADDIILNYTLGSSAPLENPSTSVKDTLNSLNSKCMNIEGHVRNFETYELPAMLDKKADKEHTHNSFSTVAIESIEGTVGGTGGDASYYKPPNFPQGLTSNENITTKKDISCKNVYVMDDENNVKFTAQDLYDKKADKTELQTLKTQILETLYPIGSIYTSMNSTNSATVLGFGTWKQIVDKFLYCARYSKQTGGSKKIKEANLPPHTHTGTTNFSGDHSHSLRDHPLYNSEYEAGNDVLSPSYNNSAKKIFRQTEPGGNHSHTFTTNPTGSGADYMPPFVTVYAWYRVQ</sequence>
<reference evidence="3" key="1">
    <citation type="submission" date="2006-10" db="EMBL/GenBank/DDBJ databases">
        <authorList>
            <person name="Amadeo P."/>
            <person name="Zhao Q."/>
            <person name="Wortman J."/>
            <person name="Fraser-Liggett C."/>
            <person name="Carlton J."/>
        </authorList>
    </citation>
    <scope>NUCLEOTIDE SEQUENCE</scope>
    <source>
        <strain evidence="3">G3</strain>
    </source>
</reference>
<evidence type="ECO:0000313" key="3">
    <source>
        <dbReference type="EMBL" id="EAY16725.1"/>
    </source>
</evidence>
<name>A2DSE6_TRIV3</name>
<feature type="domain" description="Baseplate structural protein Gp10 C-terminal" evidence="2">
    <location>
        <begin position="916"/>
        <end position="1057"/>
    </location>
</feature>
<dbReference type="EMBL" id="DS113239">
    <property type="protein sequence ID" value="EAY16725.1"/>
    <property type="molecule type" value="Genomic_DNA"/>
</dbReference>
<dbReference type="InterPro" id="IPR053827">
    <property type="entry name" value="Gp10_C"/>
</dbReference>
<dbReference type="Pfam" id="PF21939">
    <property type="entry name" value="Gp10_C"/>
    <property type="match status" value="1"/>
</dbReference>
<feature type="region of interest" description="Disordered" evidence="1">
    <location>
        <begin position="965"/>
        <end position="989"/>
    </location>
</feature>
<evidence type="ECO:0000259" key="2">
    <source>
        <dbReference type="Pfam" id="PF21939"/>
    </source>
</evidence>
<keyword evidence="4" id="KW-1185">Reference proteome</keyword>
<accession>A2DSE6</accession>
<dbReference type="PANTHER" id="PTHR19051:SF32">
    <property type="entry name" value="KERATIN-ASSOCIATED PROTEIN 13-3"/>
    <property type="match status" value="1"/>
</dbReference>
<dbReference type="VEuPathDB" id="TrichDB:TVAGG3_0079770"/>
<dbReference type="PANTHER" id="PTHR19051">
    <property type="entry name" value="KERATIN-ASSOCIATED PROTEIN"/>
    <property type="match status" value="1"/>
</dbReference>
<evidence type="ECO:0000313" key="4">
    <source>
        <dbReference type="Proteomes" id="UP000001542"/>
    </source>
</evidence>
<gene>
    <name evidence="3" type="ORF">TVAG_067300</name>
</gene>
<dbReference type="Proteomes" id="UP000001542">
    <property type="component" value="Unassembled WGS sequence"/>
</dbReference>
<dbReference type="Pfam" id="PF12789">
    <property type="entry name" value="PTR"/>
    <property type="match status" value="4"/>
</dbReference>
<dbReference type="VEuPathDB" id="TrichDB:TVAG_TEG_DS113239_3_8"/>
<dbReference type="AlphaFoldDB" id="A2DSE6"/>